<organism evidence="2 3">
    <name type="scientific">Coniochaeta ligniaria NRRL 30616</name>
    <dbReference type="NCBI Taxonomy" id="1408157"/>
    <lineage>
        <taxon>Eukaryota</taxon>
        <taxon>Fungi</taxon>
        <taxon>Dikarya</taxon>
        <taxon>Ascomycota</taxon>
        <taxon>Pezizomycotina</taxon>
        <taxon>Sordariomycetes</taxon>
        <taxon>Sordariomycetidae</taxon>
        <taxon>Coniochaetales</taxon>
        <taxon>Coniochaetaceae</taxon>
        <taxon>Coniochaeta</taxon>
    </lineage>
</organism>
<feature type="compositionally biased region" description="Polar residues" evidence="1">
    <location>
        <begin position="215"/>
        <end position="237"/>
    </location>
</feature>
<feature type="compositionally biased region" description="Polar residues" evidence="1">
    <location>
        <begin position="326"/>
        <end position="359"/>
    </location>
</feature>
<evidence type="ECO:0000313" key="3">
    <source>
        <dbReference type="Proteomes" id="UP000182658"/>
    </source>
</evidence>
<feature type="region of interest" description="Disordered" evidence="1">
    <location>
        <begin position="97"/>
        <end position="127"/>
    </location>
</feature>
<feature type="compositionally biased region" description="Polar residues" evidence="1">
    <location>
        <begin position="97"/>
        <end position="106"/>
    </location>
</feature>
<dbReference type="EMBL" id="KV875096">
    <property type="protein sequence ID" value="OIW31134.1"/>
    <property type="molecule type" value="Genomic_DNA"/>
</dbReference>
<feature type="compositionally biased region" description="Low complexity" evidence="1">
    <location>
        <begin position="189"/>
        <end position="200"/>
    </location>
</feature>
<dbReference type="AlphaFoldDB" id="A0A1J7IUG0"/>
<name>A0A1J7IUG0_9PEZI</name>
<feature type="compositionally biased region" description="Basic residues" evidence="1">
    <location>
        <begin position="238"/>
        <end position="254"/>
    </location>
</feature>
<feature type="compositionally biased region" description="Polar residues" evidence="1">
    <location>
        <begin position="287"/>
        <end position="308"/>
    </location>
</feature>
<feature type="compositionally biased region" description="Low complexity" evidence="1">
    <location>
        <begin position="449"/>
        <end position="464"/>
    </location>
</feature>
<feature type="region of interest" description="Disordered" evidence="1">
    <location>
        <begin position="174"/>
        <end position="201"/>
    </location>
</feature>
<dbReference type="OrthoDB" id="5228892at2759"/>
<feature type="compositionally biased region" description="Polar residues" evidence="1">
    <location>
        <begin position="494"/>
        <end position="504"/>
    </location>
</feature>
<gene>
    <name evidence="2" type="ORF">CONLIGDRAFT_301253</name>
</gene>
<dbReference type="Proteomes" id="UP000182658">
    <property type="component" value="Unassembled WGS sequence"/>
</dbReference>
<protein>
    <submittedName>
        <fullName evidence="2">Uncharacterized protein</fullName>
    </submittedName>
</protein>
<proteinExistence type="predicted"/>
<evidence type="ECO:0000313" key="2">
    <source>
        <dbReference type="EMBL" id="OIW31134.1"/>
    </source>
</evidence>
<keyword evidence="3" id="KW-1185">Reference proteome</keyword>
<sequence length="504" mass="54159">MQSPDDHLISPYSTPSFASSFSAPSADPSAFHRYQHGDLVGPWFAASDPEHHAHHAQGGNLGNSPIEQGFDYQVLGPYMIAQPAMYGQPVAQDSAVLSSQQMQGQFSPGMADSGTPAPSPSNNGVPGVHYRNPSAVSYMPQQSNSAPVPIAYNSPGPMGHLADYSARMEGHRPPTAALYRNSSPKSFDSAASNSYPPASSQTGRQIFTFITPQVGGTASETSSFTSDSGAASQQRSQKAPKKRGTGTATRRPRKPPLEPVAEPKLQTAPEISRNTPRTASPKRAMTEVNQTESRTAFETTPNSSSTVSPGAISKAHIGQRSRAPTDASQQHQATSHVDVSTGQYLGGSQQSPSDNSKFLSQKLKEFIEENQSLNKRADELDKDVQRLKNENAMLSRQAAELKKDVRDMKCKVLESLSGGDAMRDDSPRADGGVPQQMTAYPSDLRRPCTSSIVTSSTASTAISSRRNSPADTVYSNQDGWWHNPLKGGEHSNHPIHSNVYQARQ</sequence>
<feature type="region of interest" description="Disordered" evidence="1">
    <location>
        <begin position="215"/>
        <end position="359"/>
    </location>
</feature>
<feature type="region of interest" description="Disordered" evidence="1">
    <location>
        <begin position="1"/>
        <end position="29"/>
    </location>
</feature>
<dbReference type="InParanoid" id="A0A1J7IUG0"/>
<feature type="region of interest" description="Disordered" evidence="1">
    <location>
        <begin position="416"/>
        <end position="504"/>
    </location>
</feature>
<feature type="compositionally biased region" description="Polar residues" evidence="1">
    <location>
        <begin position="465"/>
        <end position="478"/>
    </location>
</feature>
<reference evidence="2 3" key="1">
    <citation type="submission" date="2016-10" db="EMBL/GenBank/DDBJ databases">
        <title>Draft genome sequence of Coniochaeta ligniaria NRRL30616, a lignocellulolytic fungus for bioabatement of inhibitors in plant biomass hydrolysates.</title>
        <authorList>
            <consortium name="DOE Joint Genome Institute"/>
            <person name="Jimenez D.J."/>
            <person name="Hector R.E."/>
            <person name="Riley R."/>
            <person name="Sun H."/>
            <person name="Grigoriev I.V."/>
            <person name="Van Elsas J.D."/>
            <person name="Nichols N.N."/>
        </authorList>
    </citation>
    <scope>NUCLEOTIDE SEQUENCE [LARGE SCALE GENOMIC DNA]</scope>
    <source>
        <strain evidence="2 3">NRRL 30616</strain>
    </source>
</reference>
<evidence type="ECO:0000256" key="1">
    <source>
        <dbReference type="SAM" id="MobiDB-lite"/>
    </source>
</evidence>
<feature type="compositionally biased region" description="Low complexity" evidence="1">
    <location>
        <begin position="10"/>
        <end position="29"/>
    </location>
</feature>
<accession>A0A1J7IUG0</accession>